<proteinExistence type="predicted"/>
<reference evidence="1" key="1">
    <citation type="journal article" date="2020" name="Nature">
        <title>Giant virus diversity and host interactions through global metagenomics.</title>
        <authorList>
            <person name="Schulz F."/>
            <person name="Roux S."/>
            <person name="Paez-Espino D."/>
            <person name="Jungbluth S."/>
            <person name="Walsh D.A."/>
            <person name="Denef V.J."/>
            <person name="McMahon K.D."/>
            <person name="Konstantinidis K.T."/>
            <person name="Eloe-Fadrosh E.A."/>
            <person name="Kyrpides N.C."/>
            <person name="Woyke T."/>
        </authorList>
    </citation>
    <scope>NUCLEOTIDE SEQUENCE</scope>
    <source>
        <strain evidence="1">GVMAG-M-3300009159-65</strain>
    </source>
</reference>
<dbReference type="EMBL" id="MN738932">
    <property type="protein sequence ID" value="QHT32202.1"/>
    <property type="molecule type" value="Genomic_DNA"/>
</dbReference>
<sequence length="120" mass="14307">MSPTRFVKVNNLTFVRCKQRELIIGKKYMFIRESYFDKKREVMYGTINDNEMSITEINKITYINKEAEYKSNNTIIIDTLMSRTIFLKLFSSKPKIQQAMEQRAINLILQNIVGDKMFKY</sequence>
<name>A0A6C0ETY3_9ZZZZ</name>
<dbReference type="AlphaFoldDB" id="A0A6C0ETY3"/>
<organism evidence="1">
    <name type="scientific">viral metagenome</name>
    <dbReference type="NCBI Taxonomy" id="1070528"/>
    <lineage>
        <taxon>unclassified sequences</taxon>
        <taxon>metagenomes</taxon>
        <taxon>organismal metagenomes</taxon>
    </lineage>
</organism>
<accession>A0A6C0ETY3</accession>
<evidence type="ECO:0000313" key="1">
    <source>
        <dbReference type="EMBL" id="QHT32202.1"/>
    </source>
</evidence>
<protein>
    <submittedName>
        <fullName evidence="1">Uncharacterized protein</fullName>
    </submittedName>
</protein>